<dbReference type="Pfam" id="PF13541">
    <property type="entry name" value="ChlI"/>
    <property type="match status" value="1"/>
</dbReference>
<dbReference type="InterPro" id="IPR045006">
    <property type="entry name" value="CHLI-like"/>
</dbReference>
<keyword evidence="6" id="KW-1185">Reference proteome</keyword>
<dbReference type="InterPro" id="IPR025158">
    <property type="entry name" value="Mg_chelat-rel_C"/>
</dbReference>
<comment type="caution">
    <text evidence="5">The sequence shown here is derived from an EMBL/GenBank/DDBJ whole genome shotgun (WGS) entry which is preliminary data.</text>
</comment>
<dbReference type="Gene3D" id="3.40.50.300">
    <property type="entry name" value="P-loop containing nucleotide triphosphate hydrolases"/>
    <property type="match status" value="1"/>
</dbReference>
<feature type="domain" description="Mg chelatase-related protein C-terminal" evidence="4">
    <location>
        <begin position="404"/>
        <end position="504"/>
    </location>
</feature>
<evidence type="ECO:0000256" key="1">
    <source>
        <dbReference type="ARBA" id="ARBA00022741"/>
    </source>
</evidence>
<dbReference type="PANTHER" id="PTHR32039:SF7">
    <property type="entry name" value="COMPETENCE PROTEIN COMM"/>
    <property type="match status" value="1"/>
</dbReference>
<evidence type="ECO:0000256" key="2">
    <source>
        <dbReference type="ARBA" id="ARBA00022840"/>
    </source>
</evidence>
<dbReference type="SUPFAM" id="SSF52540">
    <property type="entry name" value="P-loop containing nucleoside triphosphate hydrolases"/>
    <property type="match status" value="1"/>
</dbReference>
<gene>
    <name evidence="5" type="ORF">HMPREF9248_1055</name>
</gene>
<dbReference type="PRINTS" id="PR01657">
    <property type="entry name" value="MCMFAMILY"/>
</dbReference>
<reference evidence="5 6" key="1">
    <citation type="submission" date="2010-08" db="EMBL/GenBank/DDBJ databases">
        <authorList>
            <person name="Durkin A.S."/>
            <person name="Madupu R."/>
            <person name="Torralba M."/>
            <person name="Gillis M."/>
            <person name="Methe B."/>
            <person name="Sutton G."/>
            <person name="Nelson K.E."/>
        </authorList>
    </citation>
    <scope>NUCLEOTIDE SEQUENCE [LARGE SCALE GENOMIC DNA]</scope>
    <source>
        <strain evidence="5 6">PB189-T1-4</strain>
    </source>
</reference>
<keyword evidence="1" id="KW-0547">Nucleotide-binding</keyword>
<dbReference type="InterPro" id="IPR027417">
    <property type="entry name" value="P-loop_NTPase"/>
</dbReference>
<feature type="domain" description="Magnesium chelatase ChlI-like catalytic" evidence="3">
    <location>
        <begin position="190"/>
        <end position="391"/>
    </location>
</feature>
<dbReference type="InterPro" id="IPR001208">
    <property type="entry name" value="MCM_dom"/>
</dbReference>
<organism evidence="5 6">
    <name type="scientific">Fannyhessea vaginae PB189-T1-4</name>
    <dbReference type="NCBI Taxonomy" id="866774"/>
    <lineage>
        <taxon>Bacteria</taxon>
        <taxon>Bacillati</taxon>
        <taxon>Actinomycetota</taxon>
        <taxon>Coriobacteriia</taxon>
        <taxon>Coriobacteriales</taxon>
        <taxon>Atopobiaceae</taxon>
        <taxon>Fannyhessea</taxon>
    </lineage>
</organism>
<dbReference type="InterPro" id="IPR014721">
    <property type="entry name" value="Ribsml_uS5_D2-typ_fold_subgr"/>
</dbReference>
<proteinExistence type="predicted"/>
<dbReference type="SUPFAM" id="SSF54211">
    <property type="entry name" value="Ribosomal protein S5 domain 2-like"/>
    <property type="match status" value="1"/>
</dbReference>
<evidence type="ECO:0000259" key="4">
    <source>
        <dbReference type="Pfam" id="PF13335"/>
    </source>
</evidence>
<evidence type="ECO:0000259" key="3">
    <source>
        <dbReference type="Pfam" id="PF01078"/>
    </source>
</evidence>
<dbReference type="InterPro" id="IPR004482">
    <property type="entry name" value="Mg_chelat-rel"/>
</dbReference>
<sequence>MSGQTVIHCAMLRGIEAIPITVEASSSQGIPGITLVGNPDISIMDARFRVRCALKSCGFSVPREHITISLAPGDLKKSGAAFDLPIAIAILSITKQMPQDNLSQCLFVGELALDGSVCATRGMLAYQKLAHDMGLQLVCSNDVQGTHIAENTLLCSTLSEVAKGVTWMRSHCKPADSATFGICASVDTADFSDVYDQESAKRACIIAAAGNHGMLMIGPPGAGKTMLASRMPTILSPLSESDLEEALLIASVAGLPTEKLNAKRRPFRAPHHSISQAGMIGGGKPVLPGEICLAHKGVLFLDELPEFANNVLQALRQPLEERCVRLVRAEGTYVFPCDFMFLAAANPCPCGHLGDSGHTCICPEPRIARYQSKLAGPLVDRIDICLDIARPDPSKIVHAASGLSSSEMRMQVEGALAFRSDRIREAKRRATPALSEIKQSDSSTVVLQEWMAIKAQAQLESIAQRLCLGGRAIKRLVRVARTIADLEEHENIEVSDVLEACMVRNRGGSL</sequence>
<dbReference type="Proteomes" id="UP000004431">
    <property type="component" value="Unassembled WGS sequence"/>
</dbReference>
<name>A0ABN0B0A0_9ACTN</name>
<dbReference type="EMBL" id="AEDQ01000017">
    <property type="protein sequence ID" value="EFL44214.1"/>
    <property type="molecule type" value="Genomic_DNA"/>
</dbReference>
<accession>A0ABN0B0A0</accession>
<dbReference type="Pfam" id="PF01078">
    <property type="entry name" value="Mg_chelatase"/>
    <property type="match status" value="1"/>
</dbReference>
<dbReference type="RefSeq" id="WP_006303922.1">
    <property type="nucleotide sequence ID" value="NZ_AEDQ01000017.1"/>
</dbReference>
<dbReference type="InterPro" id="IPR020568">
    <property type="entry name" value="Ribosomal_Su5_D2-typ_SF"/>
</dbReference>
<dbReference type="PANTHER" id="PTHR32039">
    <property type="entry name" value="MAGNESIUM-CHELATASE SUBUNIT CHLI"/>
    <property type="match status" value="1"/>
</dbReference>
<dbReference type="NCBIfam" id="TIGR00368">
    <property type="entry name" value="YifB family Mg chelatase-like AAA ATPase"/>
    <property type="match status" value="1"/>
</dbReference>
<evidence type="ECO:0000313" key="5">
    <source>
        <dbReference type="EMBL" id="EFL44214.1"/>
    </source>
</evidence>
<protein>
    <submittedName>
        <fullName evidence="5">Mg chelatase-like protein</fullName>
    </submittedName>
</protein>
<dbReference type="InterPro" id="IPR000523">
    <property type="entry name" value="Mg_chelatse_chII-like_cat_dom"/>
</dbReference>
<dbReference type="Pfam" id="PF13335">
    <property type="entry name" value="Mg_chelatase_C"/>
    <property type="match status" value="1"/>
</dbReference>
<evidence type="ECO:0000313" key="6">
    <source>
        <dbReference type="Proteomes" id="UP000004431"/>
    </source>
</evidence>
<keyword evidence="2" id="KW-0067">ATP-binding</keyword>
<dbReference type="Gene3D" id="3.30.230.10">
    <property type="match status" value="1"/>
</dbReference>